<reference evidence="6" key="1">
    <citation type="submission" date="2016-10" db="EMBL/GenBank/DDBJ databases">
        <authorList>
            <person name="Varghese N."/>
        </authorList>
    </citation>
    <scope>NUCLEOTIDE SEQUENCE [LARGE SCALE GENOMIC DNA]</scope>
    <source>
        <strain evidence="6">DSM 44719</strain>
    </source>
</reference>
<evidence type="ECO:0000256" key="1">
    <source>
        <dbReference type="ARBA" id="ARBA00006754"/>
    </source>
</evidence>
<keyword evidence="2" id="KW-0175">Coiled coil</keyword>
<dbReference type="Pfam" id="PF17853">
    <property type="entry name" value="GGDEF_2"/>
    <property type="match status" value="1"/>
</dbReference>
<feature type="region of interest" description="Disordered" evidence="3">
    <location>
        <begin position="1"/>
        <end position="20"/>
    </location>
</feature>
<dbReference type="SMART" id="SM00065">
    <property type="entry name" value="GAF"/>
    <property type="match status" value="1"/>
</dbReference>
<evidence type="ECO:0000259" key="4">
    <source>
        <dbReference type="SMART" id="SM00065"/>
    </source>
</evidence>
<evidence type="ECO:0000313" key="6">
    <source>
        <dbReference type="Proteomes" id="UP000183407"/>
    </source>
</evidence>
<dbReference type="InterPro" id="IPR042070">
    <property type="entry name" value="PucR_C-HTH_sf"/>
</dbReference>
<dbReference type="AlphaFoldDB" id="A0A1H5LYK4"/>
<name>A0A1H5LYK4_RHOJO</name>
<dbReference type="PANTHER" id="PTHR33744">
    <property type="entry name" value="CARBOHYDRATE DIACID REGULATOR"/>
    <property type="match status" value="1"/>
</dbReference>
<proteinExistence type="inferred from homology"/>
<protein>
    <submittedName>
        <fullName evidence="5">GAF domain-containing protein</fullName>
    </submittedName>
</protein>
<dbReference type="InterPro" id="IPR025736">
    <property type="entry name" value="PucR_C-HTH_dom"/>
</dbReference>
<dbReference type="InterPro" id="IPR029016">
    <property type="entry name" value="GAF-like_dom_sf"/>
</dbReference>
<dbReference type="Gene3D" id="1.10.10.2840">
    <property type="entry name" value="PucR C-terminal helix-turn-helix domain"/>
    <property type="match status" value="1"/>
</dbReference>
<dbReference type="PANTHER" id="PTHR33744:SF1">
    <property type="entry name" value="DNA-BINDING TRANSCRIPTIONAL ACTIVATOR ADER"/>
    <property type="match status" value="1"/>
</dbReference>
<evidence type="ECO:0000256" key="2">
    <source>
        <dbReference type="SAM" id="Coils"/>
    </source>
</evidence>
<dbReference type="Pfam" id="PF13556">
    <property type="entry name" value="HTH_30"/>
    <property type="match status" value="1"/>
</dbReference>
<dbReference type="EMBL" id="FNTL01000005">
    <property type="protein sequence ID" value="SEE81338.1"/>
    <property type="molecule type" value="Genomic_DNA"/>
</dbReference>
<gene>
    <name evidence="5" type="ORF">SAMN04490220_8468</name>
</gene>
<evidence type="ECO:0000256" key="3">
    <source>
        <dbReference type="SAM" id="MobiDB-lite"/>
    </source>
</evidence>
<feature type="domain" description="GAF" evidence="4">
    <location>
        <begin position="164"/>
        <end position="311"/>
    </location>
</feature>
<dbReference type="InterPro" id="IPR051448">
    <property type="entry name" value="CdaR-like_regulators"/>
</dbReference>
<dbReference type="Proteomes" id="UP000183407">
    <property type="component" value="Unassembled WGS sequence"/>
</dbReference>
<dbReference type="Gene3D" id="3.30.450.40">
    <property type="match status" value="1"/>
</dbReference>
<sequence length="744" mass="81110">MDDPKSSHRSREATPFSPILNGEFPVEQLRDLLATLPDTATDAAEAVVTAFGSSIPVTVFHRHDLDWSALAGTESHADQTQLTALECAAGPLVPRAATVGNVAVVVDPAVPDDMVATHRTLLAQLCVWIDLTAQAHASTEEFAALDDEAEVMRTVAHQILSAQDLDQVLLNLTNQTLRMSESDICGVFLREGEELRMRSCAGHRVIDTARLRMKKGQGVAGLVFETGKVARIDSYLQDATISKDFMSLAEQEATRSALAAPLVVHGDLIGVLEVWRRRYSSFTDRDVRRLVALADLATIAIENGRLYDAQRATVEELDNTRISLERQLRLLNRSSTLQHSLIEIVLANSAVTSSVARTVGTELGCEVAIISATGEVEATFPRTFDTADLLDDVAGRNGVLPQRATKLVARDGRTIWAHPVIAAENQYGAVCLVGGNEDTEIMEVACGQAAMVCSLTQLQQRAASAARAEALDQLLWDLMEGTAEQRSAARSRTHQMGIRLRGFHRVVYGVLENTDNIAAQEGWTTSAADTLRRNVLNGARGCTTPAQLTLTSVRGNWIVALAPIKDRERARTLLDELNKIAAQCHPDLRITWGVSSARSDPAEYPAAFGEAKTAHAASRRLGTVSLYDELGIVRLLLGSSDNPDLQGFIKEVTEPLLQYDQQSDGSLLKTLRTFFDANCSQKDAAERLFVHPKTLAYRLELIRKLTNLDLSQHSDRMRADLALRLLQVTEAVSDIDGQSHPPSG</sequence>
<organism evidence="5 6">
    <name type="scientific">Rhodococcus jostii</name>
    <dbReference type="NCBI Taxonomy" id="132919"/>
    <lineage>
        <taxon>Bacteria</taxon>
        <taxon>Bacillati</taxon>
        <taxon>Actinomycetota</taxon>
        <taxon>Actinomycetes</taxon>
        <taxon>Mycobacteriales</taxon>
        <taxon>Nocardiaceae</taxon>
        <taxon>Rhodococcus</taxon>
    </lineage>
</organism>
<comment type="similarity">
    <text evidence="1">Belongs to the CdaR family.</text>
</comment>
<dbReference type="OrthoDB" id="8026818at2"/>
<dbReference type="RefSeq" id="WP_083400779.1">
    <property type="nucleotide sequence ID" value="NZ_FNTL01000005.1"/>
</dbReference>
<dbReference type="Pfam" id="PF13185">
    <property type="entry name" value="GAF_2"/>
    <property type="match status" value="1"/>
</dbReference>
<feature type="compositionally biased region" description="Basic and acidic residues" evidence="3">
    <location>
        <begin position="1"/>
        <end position="12"/>
    </location>
</feature>
<dbReference type="InterPro" id="IPR003018">
    <property type="entry name" value="GAF"/>
</dbReference>
<feature type="coiled-coil region" evidence="2">
    <location>
        <begin position="307"/>
        <end position="334"/>
    </location>
</feature>
<dbReference type="SUPFAM" id="SSF55781">
    <property type="entry name" value="GAF domain-like"/>
    <property type="match status" value="1"/>
</dbReference>
<dbReference type="InterPro" id="IPR041522">
    <property type="entry name" value="CdaR_GGDEF"/>
</dbReference>
<evidence type="ECO:0000313" key="5">
    <source>
        <dbReference type="EMBL" id="SEE81338.1"/>
    </source>
</evidence>
<accession>A0A1H5LYK4</accession>